<dbReference type="GeneID" id="25296070"/>
<dbReference type="Proteomes" id="UP000053617">
    <property type="component" value="Unassembled WGS sequence"/>
</dbReference>
<protein>
    <submittedName>
        <fullName evidence="2">Uncharacterized protein</fullName>
    </submittedName>
</protein>
<evidence type="ECO:0000313" key="2">
    <source>
        <dbReference type="EMBL" id="KIX02060.1"/>
    </source>
</evidence>
<gene>
    <name evidence="2" type="ORF">Z518_07999</name>
</gene>
<dbReference type="AlphaFoldDB" id="A0A0D2IZM3"/>
<proteinExistence type="predicted"/>
<sequence>MNGFGSLEISSEAGGNSYYSPAYGGNSYTSTIVWIEARNGEPHQLHVQEIQQDINHAFPPREDSENSSSPENMSFPQPVSWGEEWLGQSQSFDSRAHIHGSILQRSHAFVGQLDLVIVGMEFVLK</sequence>
<organism evidence="2 3">
    <name type="scientific">Rhinocladiella mackenziei CBS 650.93</name>
    <dbReference type="NCBI Taxonomy" id="1442369"/>
    <lineage>
        <taxon>Eukaryota</taxon>
        <taxon>Fungi</taxon>
        <taxon>Dikarya</taxon>
        <taxon>Ascomycota</taxon>
        <taxon>Pezizomycotina</taxon>
        <taxon>Eurotiomycetes</taxon>
        <taxon>Chaetothyriomycetidae</taxon>
        <taxon>Chaetothyriales</taxon>
        <taxon>Herpotrichiellaceae</taxon>
        <taxon>Rhinocladiella</taxon>
    </lineage>
</organism>
<evidence type="ECO:0000256" key="1">
    <source>
        <dbReference type="SAM" id="MobiDB-lite"/>
    </source>
</evidence>
<dbReference type="EMBL" id="KN847480">
    <property type="protein sequence ID" value="KIX02060.1"/>
    <property type="molecule type" value="Genomic_DNA"/>
</dbReference>
<dbReference type="RefSeq" id="XP_013269196.1">
    <property type="nucleotide sequence ID" value="XM_013413742.1"/>
</dbReference>
<feature type="region of interest" description="Disordered" evidence="1">
    <location>
        <begin position="53"/>
        <end position="76"/>
    </location>
</feature>
<name>A0A0D2IZM3_9EURO</name>
<dbReference type="VEuPathDB" id="FungiDB:Z518_07999"/>
<dbReference type="HOGENOM" id="CLU_1993857_0_0_1"/>
<evidence type="ECO:0000313" key="3">
    <source>
        <dbReference type="Proteomes" id="UP000053617"/>
    </source>
</evidence>
<accession>A0A0D2IZM3</accession>
<feature type="compositionally biased region" description="Polar residues" evidence="1">
    <location>
        <begin position="66"/>
        <end position="76"/>
    </location>
</feature>
<dbReference type="OrthoDB" id="2590011at2759"/>
<reference evidence="2 3" key="1">
    <citation type="submission" date="2015-01" db="EMBL/GenBank/DDBJ databases">
        <title>The Genome Sequence of Rhinocladiella mackenzie CBS 650.93.</title>
        <authorList>
            <consortium name="The Broad Institute Genomics Platform"/>
            <person name="Cuomo C."/>
            <person name="de Hoog S."/>
            <person name="Gorbushina A."/>
            <person name="Stielow B."/>
            <person name="Teixiera M."/>
            <person name="Abouelleil A."/>
            <person name="Chapman S.B."/>
            <person name="Priest M."/>
            <person name="Young S.K."/>
            <person name="Wortman J."/>
            <person name="Nusbaum C."/>
            <person name="Birren B."/>
        </authorList>
    </citation>
    <scope>NUCLEOTIDE SEQUENCE [LARGE SCALE GENOMIC DNA]</scope>
    <source>
        <strain evidence="2 3">CBS 650.93</strain>
    </source>
</reference>
<keyword evidence="3" id="KW-1185">Reference proteome</keyword>